<dbReference type="PANTHER" id="PTHR46192">
    <property type="entry name" value="BROAD-RANGE ACID PHOSPHATASE DET1"/>
    <property type="match status" value="1"/>
</dbReference>
<dbReference type="GO" id="GO:0016791">
    <property type="term" value="F:phosphatase activity"/>
    <property type="evidence" value="ECO:0000318"/>
    <property type="project" value="GO_Central"/>
</dbReference>
<keyword evidence="4" id="KW-1185">Reference proteome</keyword>
<dbReference type="CDD" id="cd07067">
    <property type="entry name" value="HP_PGM_like"/>
    <property type="match status" value="1"/>
</dbReference>
<feature type="binding site" evidence="2">
    <location>
        <begin position="159"/>
        <end position="166"/>
    </location>
    <ligand>
        <name>substrate</name>
    </ligand>
</feature>
<protein>
    <recommendedName>
        <fullName evidence="5">Phosphoglycerate mutase-like protein AT74H</fullName>
    </recommendedName>
</protein>
<dbReference type="Proteomes" id="UP000006727">
    <property type="component" value="Chromosome 6"/>
</dbReference>
<organism evidence="3 4">
    <name type="scientific">Physcomitrium patens</name>
    <name type="common">Spreading-leaved earth moss</name>
    <name type="synonym">Physcomitrella patens</name>
    <dbReference type="NCBI Taxonomy" id="3218"/>
    <lineage>
        <taxon>Eukaryota</taxon>
        <taxon>Viridiplantae</taxon>
        <taxon>Streptophyta</taxon>
        <taxon>Embryophyta</taxon>
        <taxon>Bryophyta</taxon>
        <taxon>Bryophytina</taxon>
        <taxon>Bryopsida</taxon>
        <taxon>Funariidae</taxon>
        <taxon>Funariales</taxon>
        <taxon>Funariaceae</taxon>
        <taxon>Physcomitrium</taxon>
    </lineage>
</organism>
<dbReference type="RefSeq" id="XP_024378234.1">
    <property type="nucleotide sequence ID" value="XM_024522466.2"/>
</dbReference>
<sequence>MVLGQVMLPVLAGKKVSGLMIVTGSGIHDPCAGVTEANKFRNVSVHHSVNGWCLRRTGNFNLMKKSFDSSSLISRASSQAPFNPLQYQSYSIPSLNWRNKGVKRLIEGYNTQEVIQRGRPVEFSESTIASLFSEHNGICNIQSASSGMPPRPRRIILVRHGESLGNVDETAYTQIPDSKICLTEKGWKQALKCGHDIRELIEGDHSDDWKVYFYVSPYNRTLQTLRGIGIAFDRERIAGVREEPRLREQDFGNFQDRERMRVEKAIRLRYGRFFYRFPNGESAADVYDRITGFRETLRADIDVGRFQRPESRSKNMNLVLVSHGLTLRVFLMRWYKWTVQQFEGLYNFGNTEMLVMELGPGGRYSLTMHHSADELRAFGMTDDMIEDQEWQKIARPGELNNNWDTNPSFFHHFDAAAKGLDLNAIPDDIVRYPPVNGATHSKLY</sequence>
<dbReference type="InParanoid" id="A0A7I4EBH0"/>
<dbReference type="EnsemblPlants" id="Pp3c6_17413V3.4">
    <property type="protein sequence ID" value="Pp3c6_17413V3.4"/>
    <property type="gene ID" value="Pp3c6_17413"/>
</dbReference>
<dbReference type="InterPro" id="IPR029033">
    <property type="entry name" value="His_PPase_superfam"/>
</dbReference>
<reference evidence="3 4" key="1">
    <citation type="journal article" date="2008" name="Science">
        <title>The Physcomitrella genome reveals evolutionary insights into the conquest of land by plants.</title>
        <authorList>
            <person name="Rensing S."/>
            <person name="Lang D."/>
            <person name="Zimmer A."/>
            <person name="Terry A."/>
            <person name="Salamov A."/>
            <person name="Shapiro H."/>
            <person name="Nishiyama T."/>
            <person name="Perroud P.-F."/>
            <person name="Lindquist E."/>
            <person name="Kamisugi Y."/>
            <person name="Tanahashi T."/>
            <person name="Sakakibara K."/>
            <person name="Fujita T."/>
            <person name="Oishi K."/>
            <person name="Shin-I T."/>
            <person name="Kuroki Y."/>
            <person name="Toyoda A."/>
            <person name="Suzuki Y."/>
            <person name="Hashimoto A."/>
            <person name="Yamaguchi K."/>
            <person name="Sugano A."/>
            <person name="Kohara Y."/>
            <person name="Fujiyama A."/>
            <person name="Anterola A."/>
            <person name="Aoki S."/>
            <person name="Ashton N."/>
            <person name="Barbazuk W.B."/>
            <person name="Barker E."/>
            <person name="Bennetzen J."/>
            <person name="Bezanilla M."/>
            <person name="Blankenship R."/>
            <person name="Cho S.H."/>
            <person name="Dutcher S."/>
            <person name="Estelle M."/>
            <person name="Fawcett J.A."/>
            <person name="Gundlach H."/>
            <person name="Hanada K."/>
            <person name="Heyl A."/>
            <person name="Hicks K.A."/>
            <person name="Hugh J."/>
            <person name="Lohr M."/>
            <person name="Mayer K."/>
            <person name="Melkozernov A."/>
            <person name="Murata T."/>
            <person name="Nelson D."/>
            <person name="Pils B."/>
            <person name="Prigge M."/>
            <person name="Reiss B."/>
            <person name="Renner T."/>
            <person name="Rombauts S."/>
            <person name="Rushton P."/>
            <person name="Sanderfoot A."/>
            <person name="Schween G."/>
            <person name="Shiu S.-H."/>
            <person name="Stueber K."/>
            <person name="Theodoulou F.L."/>
            <person name="Tu H."/>
            <person name="Van de Peer Y."/>
            <person name="Verrier P.J."/>
            <person name="Waters E."/>
            <person name="Wood A."/>
            <person name="Yang L."/>
            <person name="Cove D."/>
            <person name="Cuming A."/>
            <person name="Hasebe M."/>
            <person name="Lucas S."/>
            <person name="Mishler D.B."/>
            <person name="Reski R."/>
            <person name="Grigoriev I."/>
            <person name="Quatrano R.S."/>
            <person name="Boore J.L."/>
        </authorList>
    </citation>
    <scope>NUCLEOTIDE SEQUENCE [LARGE SCALE GENOMIC DNA]</scope>
    <source>
        <strain evidence="3 4">cv. Gransden 2004</strain>
    </source>
</reference>
<evidence type="ECO:0000256" key="1">
    <source>
        <dbReference type="PIRSR" id="PIRSR613078-1"/>
    </source>
</evidence>
<feature type="active site" description="Tele-phosphohistidine intermediate" evidence="1">
    <location>
        <position position="160"/>
    </location>
</feature>
<dbReference type="Pfam" id="PF00300">
    <property type="entry name" value="His_Phos_1"/>
    <property type="match status" value="1"/>
</dbReference>
<dbReference type="PROSITE" id="PS00175">
    <property type="entry name" value="PG_MUTASE"/>
    <property type="match status" value="1"/>
</dbReference>
<reference evidence="3 4" key="2">
    <citation type="journal article" date="2018" name="Plant J.">
        <title>The Physcomitrella patens chromosome-scale assembly reveals moss genome structure and evolution.</title>
        <authorList>
            <person name="Lang D."/>
            <person name="Ullrich K.K."/>
            <person name="Murat F."/>
            <person name="Fuchs J."/>
            <person name="Jenkins J."/>
            <person name="Haas F.B."/>
            <person name="Piednoel M."/>
            <person name="Gundlach H."/>
            <person name="Van Bel M."/>
            <person name="Meyberg R."/>
            <person name="Vives C."/>
            <person name="Morata J."/>
            <person name="Symeonidi A."/>
            <person name="Hiss M."/>
            <person name="Muchero W."/>
            <person name="Kamisugi Y."/>
            <person name="Saleh O."/>
            <person name="Blanc G."/>
            <person name="Decker E.L."/>
            <person name="van Gessel N."/>
            <person name="Grimwood J."/>
            <person name="Hayes R.D."/>
            <person name="Graham S.W."/>
            <person name="Gunter L.E."/>
            <person name="McDaniel S.F."/>
            <person name="Hoernstein S.N.W."/>
            <person name="Larsson A."/>
            <person name="Li F.W."/>
            <person name="Perroud P.F."/>
            <person name="Phillips J."/>
            <person name="Ranjan P."/>
            <person name="Rokshar D.S."/>
            <person name="Rothfels C.J."/>
            <person name="Schneider L."/>
            <person name="Shu S."/>
            <person name="Stevenson D.W."/>
            <person name="Thummler F."/>
            <person name="Tillich M."/>
            <person name="Villarreal Aguilar J.C."/>
            <person name="Widiez T."/>
            <person name="Wong G.K."/>
            <person name="Wymore A."/>
            <person name="Zhang Y."/>
            <person name="Zimmer A.D."/>
            <person name="Quatrano R.S."/>
            <person name="Mayer K.F.X."/>
            <person name="Goodstein D."/>
            <person name="Casacuberta J.M."/>
            <person name="Vandepoele K."/>
            <person name="Reski R."/>
            <person name="Cuming A.C."/>
            <person name="Tuskan G.A."/>
            <person name="Maumus F."/>
            <person name="Salse J."/>
            <person name="Schmutz J."/>
            <person name="Rensing S.A."/>
        </authorList>
    </citation>
    <scope>NUCLEOTIDE SEQUENCE [LARGE SCALE GENOMIC DNA]</scope>
    <source>
        <strain evidence="3 4">cv. Gransden 2004</strain>
    </source>
</reference>
<dbReference type="GeneID" id="112283577"/>
<dbReference type="SMART" id="SM00855">
    <property type="entry name" value="PGAM"/>
    <property type="match status" value="1"/>
</dbReference>
<dbReference type="AlphaFoldDB" id="A0A7I4EBH0"/>
<feature type="active site" description="Proton donor/acceptor" evidence="1">
    <location>
        <position position="248"/>
    </location>
</feature>
<dbReference type="EMBL" id="ABEU02000006">
    <property type="status" value="NOT_ANNOTATED_CDS"/>
    <property type="molecule type" value="Genomic_DNA"/>
</dbReference>
<proteinExistence type="predicted"/>
<evidence type="ECO:0000256" key="2">
    <source>
        <dbReference type="PIRSR" id="PIRSR613078-2"/>
    </source>
</evidence>
<dbReference type="InterPro" id="IPR052765">
    <property type="entry name" value="PGM-Related"/>
</dbReference>
<evidence type="ECO:0008006" key="5">
    <source>
        <dbReference type="Google" id="ProtNLM"/>
    </source>
</evidence>
<dbReference type="KEGG" id="ppp:112283577"/>
<dbReference type="Gramene" id="Pp3c6_17413V3.4">
    <property type="protein sequence ID" value="Pp3c6_17413V3.4"/>
    <property type="gene ID" value="Pp3c6_17413"/>
</dbReference>
<dbReference type="SUPFAM" id="SSF53254">
    <property type="entry name" value="Phosphoglycerate mutase-like"/>
    <property type="match status" value="1"/>
</dbReference>
<feature type="binding site" evidence="2">
    <location>
        <position position="220"/>
    </location>
    <ligand>
        <name>substrate</name>
    </ligand>
</feature>
<gene>
    <name evidence="3" type="primary">LOC112283577</name>
</gene>
<dbReference type="InterPro" id="IPR013078">
    <property type="entry name" value="His_Pase_superF_clade-1"/>
</dbReference>
<dbReference type="OrthoDB" id="10261749at2759"/>
<evidence type="ECO:0000313" key="3">
    <source>
        <dbReference type="EnsemblPlants" id="Pp3c6_17413V3.4"/>
    </source>
</evidence>
<dbReference type="InterPro" id="IPR001345">
    <property type="entry name" value="PG/BPGM_mutase_AS"/>
</dbReference>
<reference evidence="3" key="3">
    <citation type="submission" date="2020-12" db="UniProtKB">
        <authorList>
            <consortium name="EnsemblPlants"/>
        </authorList>
    </citation>
    <scope>IDENTIFICATION</scope>
</reference>
<name>A0A7I4EBH0_PHYPA</name>
<accession>A0A7I4EBH0</accession>
<dbReference type="Gene3D" id="3.40.50.1240">
    <property type="entry name" value="Phosphoglycerate mutase-like"/>
    <property type="match status" value="1"/>
</dbReference>
<evidence type="ECO:0000313" key="4">
    <source>
        <dbReference type="Proteomes" id="UP000006727"/>
    </source>
</evidence>